<dbReference type="EMBL" id="DTAI01000081">
    <property type="protein sequence ID" value="HGN36486.1"/>
    <property type="molecule type" value="Genomic_DNA"/>
</dbReference>
<dbReference type="EMBL" id="DTBZ01000114">
    <property type="protein sequence ID" value="HGQ18544.1"/>
    <property type="molecule type" value="Genomic_DNA"/>
</dbReference>
<proteinExistence type="predicted"/>
<protein>
    <submittedName>
        <fullName evidence="1">Uncharacterized protein</fullName>
    </submittedName>
</protein>
<sequence>MSHTVQLPTTMAKESTIEIAAQTTTVEKALPIALPQTTSSSSWIAIAIVLLLLKHRGLD</sequence>
<evidence type="ECO:0000313" key="2">
    <source>
        <dbReference type="EMBL" id="HGQ18544.1"/>
    </source>
</evidence>
<reference evidence="1" key="1">
    <citation type="journal article" date="2020" name="mSystems">
        <title>Genome- and Community-Level Interaction Insights into Carbon Utilization and Element Cycling Functions of Hydrothermarchaeota in Hydrothermal Sediment.</title>
        <authorList>
            <person name="Zhou Z."/>
            <person name="Liu Y."/>
            <person name="Xu W."/>
            <person name="Pan J."/>
            <person name="Luo Z.H."/>
            <person name="Li M."/>
        </authorList>
    </citation>
    <scope>NUCLEOTIDE SEQUENCE [LARGE SCALE GENOMIC DNA]</scope>
    <source>
        <strain evidence="1">SpSt-618</strain>
        <strain evidence="2">SpSt-657</strain>
    </source>
</reference>
<evidence type="ECO:0000313" key="1">
    <source>
        <dbReference type="EMBL" id="HGN36486.1"/>
    </source>
</evidence>
<accession>A0A7J3I6R1</accession>
<name>A0A7J3I6R1_9CREN</name>
<organism evidence="1">
    <name type="scientific">Ignisphaera aggregans</name>
    <dbReference type="NCBI Taxonomy" id="334771"/>
    <lineage>
        <taxon>Archaea</taxon>
        <taxon>Thermoproteota</taxon>
        <taxon>Thermoprotei</taxon>
        <taxon>Desulfurococcales</taxon>
        <taxon>Desulfurococcaceae</taxon>
        <taxon>Ignisphaera</taxon>
    </lineage>
</organism>
<gene>
    <name evidence="1" type="ORF">ENT87_02920</name>
    <name evidence="2" type="ORF">ENU30_06185</name>
</gene>
<comment type="caution">
    <text evidence="1">The sequence shown here is derived from an EMBL/GenBank/DDBJ whole genome shotgun (WGS) entry which is preliminary data.</text>
</comment>
<dbReference type="AlphaFoldDB" id="A0A7J3I6R1"/>